<name>F6V409_CIOIN</name>
<protein>
    <submittedName>
        <fullName evidence="1">Uncharacterized protein</fullName>
    </submittedName>
</protein>
<proteinExistence type="predicted"/>
<reference evidence="1" key="2">
    <citation type="submission" date="2025-08" db="UniProtKB">
        <authorList>
            <consortium name="Ensembl"/>
        </authorList>
    </citation>
    <scope>IDENTIFICATION</scope>
</reference>
<evidence type="ECO:0000313" key="1">
    <source>
        <dbReference type="Ensembl" id="ENSCINP00000024640.2"/>
    </source>
</evidence>
<reference evidence="2" key="1">
    <citation type="journal article" date="2002" name="Science">
        <title>The draft genome of Ciona intestinalis: insights into chordate and vertebrate origins.</title>
        <authorList>
            <person name="Dehal P."/>
            <person name="Satou Y."/>
            <person name="Campbell R.K."/>
            <person name="Chapman J."/>
            <person name="Degnan B."/>
            <person name="De Tomaso A."/>
            <person name="Davidson B."/>
            <person name="Di Gregorio A."/>
            <person name="Gelpke M."/>
            <person name="Goodstein D.M."/>
            <person name="Harafuji N."/>
            <person name="Hastings K.E."/>
            <person name="Ho I."/>
            <person name="Hotta K."/>
            <person name="Huang W."/>
            <person name="Kawashima T."/>
            <person name="Lemaire P."/>
            <person name="Martinez D."/>
            <person name="Meinertzhagen I.A."/>
            <person name="Necula S."/>
            <person name="Nonaka M."/>
            <person name="Putnam N."/>
            <person name="Rash S."/>
            <person name="Saiga H."/>
            <person name="Satake M."/>
            <person name="Terry A."/>
            <person name="Yamada L."/>
            <person name="Wang H.G."/>
            <person name="Awazu S."/>
            <person name="Azumi K."/>
            <person name="Boore J."/>
            <person name="Branno M."/>
            <person name="Chin-Bow S."/>
            <person name="DeSantis R."/>
            <person name="Doyle S."/>
            <person name="Francino P."/>
            <person name="Keys D.N."/>
            <person name="Haga S."/>
            <person name="Hayashi H."/>
            <person name="Hino K."/>
            <person name="Imai K.S."/>
            <person name="Inaba K."/>
            <person name="Kano S."/>
            <person name="Kobayashi K."/>
            <person name="Kobayashi M."/>
            <person name="Lee B.I."/>
            <person name="Makabe K.W."/>
            <person name="Manohar C."/>
            <person name="Matassi G."/>
            <person name="Medina M."/>
            <person name="Mochizuki Y."/>
            <person name="Mount S."/>
            <person name="Morishita T."/>
            <person name="Miura S."/>
            <person name="Nakayama A."/>
            <person name="Nishizaka S."/>
            <person name="Nomoto H."/>
            <person name="Ohta F."/>
            <person name="Oishi K."/>
            <person name="Rigoutsos I."/>
            <person name="Sano M."/>
            <person name="Sasaki A."/>
            <person name="Sasakura Y."/>
            <person name="Shoguchi E."/>
            <person name="Shin-i T."/>
            <person name="Spagnuolo A."/>
            <person name="Stainier D."/>
            <person name="Suzuki M.M."/>
            <person name="Tassy O."/>
            <person name="Takatori N."/>
            <person name="Tokuoka M."/>
            <person name="Yagi K."/>
            <person name="Yoshizaki F."/>
            <person name="Wada S."/>
            <person name="Zhang C."/>
            <person name="Hyatt P.D."/>
            <person name="Larimer F."/>
            <person name="Detter C."/>
            <person name="Doggett N."/>
            <person name="Glavina T."/>
            <person name="Hawkins T."/>
            <person name="Richardson P."/>
            <person name="Lucas S."/>
            <person name="Kohara Y."/>
            <person name="Levine M."/>
            <person name="Satoh N."/>
            <person name="Rokhsar D.S."/>
        </authorList>
    </citation>
    <scope>NUCLEOTIDE SEQUENCE [LARGE SCALE GENOMIC DNA]</scope>
</reference>
<reference evidence="1" key="3">
    <citation type="submission" date="2025-09" db="UniProtKB">
        <authorList>
            <consortium name="Ensembl"/>
        </authorList>
    </citation>
    <scope>IDENTIFICATION</scope>
</reference>
<evidence type="ECO:0000313" key="2">
    <source>
        <dbReference type="Proteomes" id="UP000008144"/>
    </source>
</evidence>
<dbReference type="InParanoid" id="F6V409"/>
<accession>F6V409</accession>
<dbReference type="Proteomes" id="UP000008144">
    <property type="component" value="Unassembled WGS sequence"/>
</dbReference>
<dbReference type="HOGENOM" id="CLU_3319798_0_0_1"/>
<keyword evidence="2" id="KW-1185">Reference proteome</keyword>
<dbReference type="AlphaFoldDB" id="F6V409"/>
<sequence>MQYNVSMNTQFCGCQFPSLYTYIYSYYYKCYIGQATVPS</sequence>
<dbReference type="Ensembl" id="ENSCINT00000024886.2">
    <property type="protein sequence ID" value="ENSCINP00000024640.2"/>
    <property type="gene ID" value="ENSCING00000013409.2"/>
</dbReference>
<organism evidence="1 2">
    <name type="scientific">Ciona intestinalis</name>
    <name type="common">Transparent sea squirt</name>
    <name type="synonym">Ascidia intestinalis</name>
    <dbReference type="NCBI Taxonomy" id="7719"/>
    <lineage>
        <taxon>Eukaryota</taxon>
        <taxon>Metazoa</taxon>
        <taxon>Chordata</taxon>
        <taxon>Tunicata</taxon>
        <taxon>Ascidiacea</taxon>
        <taxon>Phlebobranchia</taxon>
        <taxon>Cionidae</taxon>
        <taxon>Ciona</taxon>
    </lineage>
</organism>